<evidence type="ECO:0000313" key="2">
    <source>
        <dbReference type="EMBL" id="MDI9861793.1"/>
    </source>
</evidence>
<dbReference type="PROSITE" id="PS51352">
    <property type="entry name" value="THIOREDOXIN_2"/>
    <property type="match status" value="1"/>
</dbReference>
<dbReference type="InterPro" id="IPR036249">
    <property type="entry name" value="Thioredoxin-like_sf"/>
</dbReference>
<dbReference type="SUPFAM" id="SSF52833">
    <property type="entry name" value="Thioredoxin-like"/>
    <property type="match status" value="1"/>
</dbReference>
<comment type="caution">
    <text evidence="2">The sequence shown here is derived from an EMBL/GenBank/DDBJ whole genome shotgun (WGS) entry which is preliminary data.</text>
</comment>
<feature type="domain" description="Thioredoxin" evidence="1">
    <location>
        <begin position="20"/>
        <end position="191"/>
    </location>
</feature>
<organism evidence="2 3">
    <name type="scientific">Flectobacillus roseus</name>
    <dbReference type="NCBI Taxonomy" id="502259"/>
    <lineage>
        <taxon>Bacteria</taxon>
        <taxon>Pseudomonadati</taxon>
        <taxon>Bacteroidota</taxon>
        <taxon>Cytophagia</taxon>
        <taxon>Cytophagales</taxon>
        <taxon>Flectobacillaceae</taxon>
        <taxon>Flectobacillus</taxon>
    </lineage>
</organism>
<reference evidence="2 3" key="1">
    <citation type="submission" date="2023-05" db="EMBL/GenBank/DDBJ databases">
        <title>Novel species of genus Flectobacillus isolated from stream in China.</title>
        <authorList>
            <person name="Lu H."/>
        </authorList>
    </citation>
    <scope>NUCLEOTIDE SEQUENCE [LARGE SCALE GENOMIC DNA]</scope>
    <source>
        <strain evidence="2 3">KCTC 42575</strain>
    </source>
</reference>
<dbReference type="EMBL" id="JASHIF010000022">
    <property type="protein sequence ID" value="MDI9861793.1"/>
    <property type="molecule type" value="Genomic_DNA"/>
</dbReference>
<dbReference type="Pfam" id="PF00578">
    <property type="entry name" value="AhpC-TSA"/>
    <property type="match status" value="1"/>
</dbReference>
<accession>A0ABT6YFC1</accession>
<dbReference type="Proteomes" id="UP001236507">
    <property type="component" value="Unassembled WGS sequence"/>
</dbReference>
<proteinExistence type="predicted"/>
<name>A0ABT6YFC1_9BACT</name>
<dbReference type="InterPro" id="IPR000866">
    <property type="entry name" value="AhpC/TSA"/>
</dbReference>
<protein>
    <submittedName>
        <fullName evidence="2">Redoxin domain-containing protein</fullName>
    </submittedName>
</protein>
<dbReference type="Gene3D" id="3.40.30.10">
    <property type="entry name" value="Glutaredoxin"/>
    <property type="match status" value="1"/>
</dbReference>
<gene>
    <name evidence="2" type="ORF">QM524_21410</name>
</gene>
<evidence type="ECO:0000259" key="1">
    <source>
        <dbReference type="PROSITE" id="PS51352"/>
    </source>
</evidence>
<dbReference type="InterPro" id="IPR013766">
    <property type="entry name" value="Thioredoxin_domain"/>
</dbReference>
<sequence length="196" mass="22653">MIHFIKTRKTQLNKLLSKILGAGKQFPSFHFTKENGDWSIDFPEDKHQFSLEEIAQGKPILITYYVPEWKEYAEQQLWLLQKSVRRLSELGVQILTITNLSIPKIKELKSSEKINFSIYHDVNQEIAKAIGLLSEQSPCTQFYAGISENLPLPASFLVLANGLIIHHFIDTELQSYLSYKEIEVFVNNYKNSKNFS</sequence>
<dbReference type="RefSeq" id="WP_283346150.1">
    <property type="nucleotide sequence ID" value="NZ_JASHIF010000022.1"/>
</dbReference>
<keyword evidence="3" id="KW-1185">Reference proteome</keyword>
<evidence type="ECO:0000313" key="3">
    <source>
        <dbReference type="Proteomes" id="UP001236507"/>
    </source>
</evidence>